<name>A0A6J6D4U1_9ZZZZ</name>
<gene>
    <name evidence="1" type="ORF">UFOPK1509_00737</name>
</gene>
<evidence type="ECO:0000313" key="1">
    <source>
        <dbReference type="EMBL" id="CAB4558366.1"/>
    </source>
</evidence>
<sequence length="71" mass="7657">MLLQPTETETQALNALSRFTGKVDGKCSSDSFISTCDCSSTRARSNKTGRDPMLCVPKTTSTYGARLMMAS</sequence>
<reference evidence="1" key="1">
    <citation type="submission" date="2020-05" db="EMBL/GenBank/DDBJ databases">
        <authorList>
            <person name="Chiriac C."/>
            <person name="Salcher M."/>
            <person name="Ghai R."/>
            <person name="Kavagutti S V."/>
        </authorList>
    </citation>
    <scope>NUCLEOTIDE SEQUENCE</scope>
</reference>
<dbReference type="AlphaFoldDB" id="A0A6J6D4U1"/>
<dbReference type="EMBL" id="CAEZSY010000112">
    <property type="protein sequence ID" value="CAB4558366.1"/>
    <property type="molecule type" value="Genomic_DNA"/>
</dbReference>
<proteinExistence type="predicted"/>
<protein>
    <submittedName>
        <fullName evidence="1">Unannotated protein</fullName>
    </submittedName>
</protein>
<organism evidence="1">
    <name type="scientific">freshwater metagenome</name>
    <dbReference type="NCBI Taxonomy" id="449393"/>
    <lineage>
        <taxon>unclassified sequences</taxon>
        <taxon>metagenomes</taxon>
        <taxon>ecological metagenomes</taxon>
    </lineage>
</organism>
<accession>A0A6J6D4U1</accession>